<accession>A0A381EJA2</accession>
<sequence length="54" mass="6185">MQPLTKDTIIQINATMCGDERSLEILQNKGIVKAYAKGYRIYPDSNELLVFCMF</sequence>
<reference evidence="1 2" key="1">
    <citation type="submission" date="2018-06" db="EMBL/GenBank/DDBJ databases">
        <authorList>
            <consortium name="Pathogen Informatics"/>
            <person name="Doyle S."/>
        </authorList>
    </citation>
    <scope>NUCLEOTIDE SEQUENCE [LARGE SCALE GENOMIC DNA]</scope>
    <source>
        <strain evidence="1 2">NCTC12264</strain>
    </source>
</reference>
<dbReference type="EMBL" id="UFUZ01000001">
    <property type="protein sequence ID" value="SUX27095.1"/>
    <property type="molecule type" value="Genomic_DNA"/>
</dbReference>
<dbReference type="Proteomes" id="UP000254161">
    <property type="component" value="Unassembled WGS sequence"/>
</dbReference>
<dbReference type="RefSeq" id="WP_181892465.1">
    <property type="nucleotide sequence ID" value="NZ_JANKIR010000009.1"/>
</dbReference>
<gene>
    <name evidence="1" type="ORF">NCTC12264_01339</name>
</gene>
<name>A0A381EJA2_CAMUP</name>
<evidence type="ECO:0000313" key="1">
    <source>
        <dbReference type="EMBL" id="SUX27095.1"/>
    </source>
</evidence>
<dbReference type="AlphaFoldDB" id="A0A381EJA2"/>
<proteinExistence type="predicted"/>
<evidence type="ECO:0000313" key="2">
    <source>
        <dbReference type="Proteomes" id="UP000254161"/>
    </source>
</evidence>
<organism evidence="1 2">
    <name type="scientific">Campylobacter upsaliensis</name>
    <dbReference type="NCBI Taxonomy" id="28080"/>
    <lineage>
        <taxon>Bacteria</taxon>
        <taxon>Pseudomonadati</taxon>
        <taxon>Campylobacterota</taxon>
        <taxon>Epsilonproteobacteria</taxon>
        <taxon>Campylobacterales</taxon>
        <taxon>Campylobacteraceae</taxon>
        <taxon>Campylobacter</taxon>
    </lineage>
</organism>
<protein>
    <submittedName>
        <fullName evidence="1">Uncharacterized protein</fullName>
    </submittedName>
</protein>